<dbReference type="EMBL" id="JAVRRL010000028">
    <property type="protein sequence ID" value="KAK5112754.1"/>
    <property type="molecule type" value="Genomic_DNA"/>
</dbReference>
<dbReference type="Proteomes" id="UP001310890">
    <property type="component" value="Unassembled WGS sequence"/>
</dbReference>
<dbReference type="AlphaFoldDB" id="A0AAN7YPF5"/>
<comment type="caution">
    <text evidence="2">The sequence shown here is derived from an EMBL/GenBank/DDBJ whole genome shotgun (WGS) entry which is preliminary data.</text>
</comment>
<gene>
    <name evidence="2" type="ORF">LTR62_003852</name>
</gene>
<evidence type="ECO:0000256" key="1">
    <source>
        <dbReference type="SAM" id="MobiDB-lite"/>
    </source>
</evidence>
<organism evidence="2 3">
    <name type="scientific">Meristemomyces frigidus</name>
    <dbReference type="NCBI Taxonomy" id="1508187"/>
    <lineage>
        <taxon>Eukaryota</taxon>
        <taxon>Fungi</taxon>
        <taxon>Dikarya</taxon>
        <taxon>Ascomycota</taxon>
        <taxon>Pezizomycotina</taxon>
        <taxon>Dothideomycetes</taxon>
        <taxon>Dothideomycetidae</taxon>
        <taxon>Mycosphaerellales</taxon>
        <taxon>Teratosphaeriaceae</taxon>
        <taxon>Meristemomyces</taxon>
    </lineage>
</organism>
<evidence type="ECO:0000313" key="2">
    <source>
        <dbReference type="EMBL" id="KAK5112754.1"/>
    </source>
</evidence>
<feature type="compositionally biased region" description="Basic residues" evidence="1">
    <location>
        <begin position="482"/>
        <end position="495"/>
    </location>
</feature>
<feature type="region of interest" description="Disordered" evidence="1">
    <location>
        <begin position="441"/>
        <end position="495"/>
    </location>
</feature>
<reference evidence="2" key="1">
    <citation type="submission" date="2023-08" db="EMBL/GenBank/DDBJ databases">
        <title>Black Yeasts Isolated from many extreme environments.</title>
        <authorList>
            <person name="Coleine C."/>
            <person name="Stajich J.E."/>
            <person name="Selbmann L."/>
        </authorList>
    </citation>
    <scope>NUCLEOTIDE SEQUENCE</scope>
    <source>
        <strain evidence="2">CCFEE 5401</strain>
    </source>
</reference>
<accession>A0AAN7YPF5</accession>
<proteinExistence type="predicted"/>
<sequence length="495" mass="53815">MADTYEYDGDEFDFDDNWLYVEDDFGLADELVESQIPDPGYSGTNHEIEADGFEYDYYEYWDDANYGDDAYWDYDTRQWSLTTSMVQAGQKRKRGGLVNTGMTDKRRKLSGRMQQASRASAMDAVEDVLYISQKERYARAARTPETLRSLKAYALLPDWRRRFAVTEVEVKAESMPEEMQKAAEAEEEEETLSDTGHMTTAGMVNDETGEEWEDEAEDNEAGAAAIGLDPETLKVVLRQKMADAGMSGMDEEAFMASISKMLSGEASEGDETAQLAEMLLGKTTGATSDVGVSKWLEEQGVELDNNEDDEASSVATAELPESATMTARVSAALLSPPGSTANGVPKEMALHSTPSKSHASSRPRKKVSFDVPSSGSEALDFAIHDELIGGTLPTPPTSSQNTAAANIAVIAAKAVQDKVANARAAKAATTPGAQLLSELTNDTEHTSVDVAGRTTRKRKAELHDPETEVLQGKGKRATTAPKTKHARGARNNRAT</sequence>
<feature type="region of interest" description="Disordered" evidence="1">
    <location>
        <begin position="336"/>
        <end position="373"/>
    </location>
</feature>
<name>A0AAN7YPF5_9PEZI</name>
<feature type="compositionally biased region" description="Basic and acidic residues" evidence="1">
    <location>
        <begin position="174"/>
        <end position="184"/>
    </location>
</feature>
<evidence type="ECO:0000313" key="3">
    <source>
        <dbReference type="Proteomes" id="UP001310890"/>
    </source>
</evidence>
<protein>
    <submittedName>
        <fullName evidence="2">Uncharacterized protein</fullName>
    </submittedName>
</protein>
<feature type="region of interest" description="Disordered" evidence="1">
    <location>
        <begin position="174"/>
        <end position="202"/>
    </location>
</feature>